<evidence type="ECO:0000313" key="2">
    <source>
        <dbReference type="EMBL" id="ABS78004.1"/>
    </source>
</evidence>
<dbReference type="EMBL" id="CP000733">
    <property type="protein sequence ID" value="ABS78004.1"/>
    <property type="molecule type" value="Genomic_DNA"/>
</dbReference>
<dbReference type="CDD" id="cd17767">
    <property type="entry name" value="UP_EcUdp-like"/>
    <property type="match status" value="1"/>
</dbReference>
<dbReference type="AlphaFoldDB" id="A9KDS3"/>
<reference evidence="2 3" key="1">
    <citation type="journal article" date="2009" name="Infect. Immun.">
        <title>Comparative genomics reveal extensive transposon-mediated genomic plasticity and diversity among potential effector proteins within the genus Coxiella.</title>
        <authorList>
            <person name="Beare P.A."/>
            <person name="Unsworth N."/>
            <person name="Andoh M."/>
            <person name="Voth D.E."/>
            <person name="Omsland A."/>
            <person name="Gilk S.D."/>
            <person name="Williams K.P."/>
            <person name="Sobral B.W."/>
            <person name="Kupko J.J.III."/>
            <person name="Porcella S.F."/>
            <person name="Samuel J.E."/>
            <person name="Heinzen R.A."/>
        </authorList>
    </citation>
    <scope>NUCLEOTIDE SEQUENCE [LARGE SCALE GENOMIC DNA]</scope>
    <source>
        <strain evidence="2 3">Dugway 5J108-111</strain>
    </source>
</reference>
<name>A9KDS3_COXBN</name>
<dbReference type="EC" id="2.4.2.3" evidence="2"/>
<organism evidence="2 3">
    <name type="scientific">Coxiella burnetii (strain Dugway 5J108-111)</name>
    <dbReference type="NCBI Taxonomy" id="434922"/>
    <lineage>
        <taxon>Bacteria</taxon>
        <taxon>Pseudomonadati</taxon>
        <taxon>Pseudomonadota</taxon>
        <taxon>Gammaproteobacteria</taxon>
        <taxon>Legionellales</taxon>
        <taxon>Coxiellaceae</taxon>
        <taxon>Coxiella</taxon>
    </lineage>
</organism>
<dbReference type="InterPro" id="IPR000845">
    <property type="entry name" value="Nucleoside_phosphorylase_d"/>
</dbReference>
<proteinExistence type="predicted"/>
<dbReference type="RefSeq" id="WP_005772902.1">
    <property type="nucleotide sequence ID" value="NC_009727.1"/>
</dbReference>
<evidence type="ECO:0000259" key="1">
    <source>
        <dbReference type="Pfam" id="PF01048"/>
    </source>
</evidence>
<sequence>MHKKETLPLHLNGDKRDFEGNAGIGRYVILCGSQERARQIGQSFDQLETKSHPRGHDLYLGTIPHKDHAIEMAAISTGMGCPSTDIILNELIYLGAKRFLRIGTAGSLQPQWVKTGDVVIATGAVRDEYTSRCYVDISYPALASLSMINAAVAAAKALDLETRTHTGIVHTKDSLYAREFGVSHLKENAEYMQHLKDIGVLASEMESAIIFTLAHLHGYRNSKQYREPAKRIKAGSILAIVGDETPVDNNQERINKAIQRALALGIQTIKFLYESEITANDF</sequence>
<dbReference type="HOGENOM" id="CLU_068457_0_0_6"/>
<dbReference type="GO" id="GO:0006152">
    <property type="term" value="P:purine nucleoside catabolic process"/>
    <property type="evidence" value="ECO:0007669"/>
    <property type="project" value="TreeGrafter"/>
</dbReference>
<dbReference type="GO" id="GO:0004850">
    <property type="term" value="F:uridine phosphorylase activity"/>
    <property type="evidence" value="ECO:0007669"/>
    <property type="project" value="UniProtKB-EC"/>
</dbReference>
<dbReference type="Proteomes" id="UP000008555">
    <property type="component" value="Chromosome"/>
</dbReference>
<dbReference type="GO" id="GO:0004731">
    <property type="term" value="F:purine-nucleoside phosphorylase activity"/>
    <property type="evidence" value="ECO:0007669"/>
    <property type="project" value="TreeGrafter"/>
</dbReference>
<dbReference type="InterPro" id="IPR035994">
    <property type="entry name" value="Nucleoside_phosphorylase_sf"/>
</dbReference>
<feature type="domain" description="Nucleoside phosphorylase" evidence="1">
    <location>
        <begin position="26"/>
        <end position="264"/>
    </location>
</feature>
<dbReference type="KEGG" id="cbd:CBUD_0748"/>
<dbReference type="PANTHER" id="PTHR43691">
    <property type="entry name" value="URIDINE PHOSPHORYLASE"/>
    <property type="match status" value="1"/>
</dbReference>
<dbReference type="Gene3D" id="3.40.50.1580">
    <property type="entry name" value="Nucleoside phosphorylase domain"/>
    <property type="match status" value="1"/>
</dbReference>
<dbReference type="Pfam" id="PF01048">
    <property type="entry name" value="PNP_UDP_1"/>
    <property type="match status" value="1"/>
</dbReference>
<accession>A9KDS3</accession>
<keyword evidence="2" id="KW-0808">Transferase</keyword>
<keyword evidence="2" id="KW-0328">Glycosyltransferase</keyword>
<protein>
    <submittedName>
        <fullName evidence="2">Uridine phosphorylase</fullName>
        <ecNumber evidence="2">2.4.2.3</ecNumber>
    </submittedName>
</protein>
<evidence type="ECO:0000313" key="3">
    <source>
        <dbReference type="Proteomes" id="UP000008555"/>
    </source>
</evidence>
<dbReference type="GO" id="GO:0005829">
    <property type="term" value="C:cytosol"/>
    <property type="evidence" value="ECO:0007669"/>
    <property type="project" value="TreeGrafter"/>
</dbReference>
<dbReference type="SUPFAM" id="SSF53167">
    <property type="entry name" value="Purine and uridine phosphorylases"/>
    <property type="match status" value="1"/>
</dbReference>
<gene>
    <name evidence="2" type="ordered locus">CBUD_0748</name>
</gene>
<dbReference type="PANTHER" id="PTHR43691:SF2">
    <property type="entry name" value="PURINE NUCLEOSIDE PHOSPHORYLASE DEOD-TYPE"/>
    <property type="match status" value="1"/>
</dbReference>